<sequence>MKHFIGMLVMTLLISNIALAKDLPPNTAKIAPGVYSYGNPANGYFSMFMVTEDGVIAIESVSSQHAAGMIKAIKAITGQPIRYLLHSHNHWDHSSGGKVFRDAGATLIAHEEAYTWMKANPGPDMVVPDESWEGNRKDITLGGTNVELHYLGMNHGLGMTVFLLPQEKIAYIADLVVPNRVMFTIVPDFNIKEWERSLRVIEQMDFDKAVYSHSHNPTPLLGGTKQDVTKYLQFMQDLRGAIFAEFKKGTNPMMVPNVVQLPKYKDWAMYKEWLPMNAWRILLDEWMGPFPWRPDKD</sequence>
<dbReference type="InterPro" id="IPR001279">
    <property type="entry name" value="Metallo-B-lactamas"/>
</dbReference>
<feature type="chain" id="PRO_5046629276" evidence="1">
    <location>
        <begin position="21"/>
        <end position="297"/>
    </location>
</feature>
<evidence type="ECO:0000256" key="1">
    <source>
        <dbReference type="SAM" id="SignalP"/>
    </source>
</evidence>
<dbReference type="PANTHER" id="PTHR42951:SF22">
    <property type="entry name" value="METALLO BETA-LACTAMASE SUPERFAMILY LIPOPROTEIN"/>
    <property type="match status" value="1"/>
</dbReference>
<dbReference type="SMART" id="SM00849">
    <property type="entry name" value="Lactamase_B"/>
    <property type="match status" value="1"/>
</dbReference>
<organism evidence="3 4">
    <name type="scientific">Candidatus Nitronereus thalassa</name>
    <dbReference type="NCBI Taxonomy" id="3020898"/>
    <lineage>
        <taxon>Bacteria</taxon>
        <taxon>Pseudomonadati</taxon>
        <taxon>Nitrospirota</taxon>
        <taxon>Nitrospiria</taxon>
        <taxon>Nitrospirales</taxon>
        <taxon>Nitrospiraceae</taxon>
        <taxon>Candidatus Nitronereus</taxon>
    </lineage>
</organism>
<dbReference type="InterPro" id="IPR036866">
    <property type="entry name" value="RibonucZ/Hydroxyglut_hydro"/>
</dbReference>
<dbReference type="Gene3D" id="3.60.15.10">
    <property type="entry name" value="Ribonuclease Z/Hydroxyacylglutathione hydrolase-like"/>
    <property type="match status" value="1"/>
</dbReference>
<feature type="domain" description="Metallo-beta-lactamase" evidence="2">
    <location>
        <begin position="43"/>
        <end position="215"/>
    </location>
</feature>
<keyword evidence="4" id="KW-1185">Reference proteome</keyword>
<evidence type="ECO:0000313" key="4">
    <source>
        <dbReference type="Proteomes" id="UP001250932"/>
    </source>
</evidence>
<dbReference type="EMBL" id="JAQOUE010000001">
    <property type="protein sequence ID" value="MDT7042207.1"/>
    <property type="molecule type" value="Genomic_DNA"/>
</dbReference>
<dbReference type="SUPFAM" id="SSF56281">
    <property type="entry name" value="Metallo-hydrolase/oxidoreductase"/>
    <property type="match status" value="1"/>
</dbReference>
<feature type="signal peptide" evidence="1">
    <location>
        <begin position="1"/>
        <end position="20"/>
    </location>
</feature>
<evidence type="ECO:0000313" key="3">
    <source>
        <dbReference type="EMBL" id="MDT7042207.1"/>
    </source>
</evidence>
<name>A0ABU3K705_9BACT</name>
<dbReference type="InterPro" id="IPR050855">
    <property type="entry name" value="NDM-1-like"/>
</dbReference>
<dbReference type="Pfam" id="PF00753">
    <property type="entry name" value="Lactamase_B"/>
    <property type="match status" value="1"/>
</dbReference>
<dbReference type="Proteomes" id="UP001250932">
    <property type="component" value="Unassembled WGS sequence"/>
</dbReference>
<evidence type="ECO:0000259" key="2">
    <source>
        <dbReference type="SMART" id="SM00849"/>
    </source>
</evidence>
<reference evidence="3 4" key="1">
    <citation type="journal article" date="2023" name="ISME J.">
        <title>Cultivation and genomic characterization of novel and ubiquitous marine nitrite-oxidizing bacteria from the Nitrospirales.</title>
        <authorList>
            <person name="Mueller A.J."/>
            <person name="Daebeler A."/>
            <person name="Herbold C.W."/>
            <person name="Kirkegaard R.H."/>
            <person name="Daims H."/>
        </authorList>
    </citation>
    <scope>NUCLEOTIDE SEQUENCE [LARGE SCALE GENOMIC DNA]</scope>
    <source>
        <strain evidence="3 4">EB</strain>
    </source>
</reference>
<keyword evidence="1" id="KW-0732">Signal</keyword>
<dbReference type="PANTHER" id="PTHR42951">
    <property type="entry name" value="METALLO-BETA-LACTAMASE DOMAIN-CONTAINING"/>
    <property type="match status" value="1"/>
</dbReference>
<protein>
    <submittedName>
        <fullName evidence="3">MBL fold metallo-hydrolase</fullName>
    </submittedName>
</protein>
<comment type="caution">
    <text evidence="3">The sequence shown here is derived from an EMBL/GenBank/DDBJ whole genome shotgun (WGS) entry which is preliminary data.</text>
</comment>
<gene>
    <name evidence="3" type="ORF">PPG34_07565</name>
</gene>
<dbReference type="RefSeq" id="WP_313832582.1">
    <property type="nucleotide sequence ID" value="NZ_JAQOUE010000001.1"/>
</dbReference>
<proteinExistence type="predicted"/>
<accession>A0ABU3K705</accession>
<dbReference type="CDD" id="cd16276">
    <property type="entry name" value="metallo-hydrolase-like_MBL-fold"/>
    <property type="match status" value="1"/>
</dbReference>